<gene>
    <name evidence="1" type="ORF">MCOR_44559</name>
</gene>
<keyword evidence="2" id="KW-1185">Reference proteome</keyword>
<organism evidence="1 2">
    <name type="scientific">Mytilus coruscus</name>
    <name type="common">Sea mussel</name>
    <dbReference type="NCBI Taxonomy" id="42192"/>
    <lineage>
        <taxon>Eukaryota</taxon>
        <taxon>Metazoa</taxon>
        <taxon>Spiralia</taxon>
        <taxon>Lophotrochozoa</taxon>
        <taxon>Mollusca</taxon>
        <taxon>Bivalvia</taxon>
        <taxon>Autobranchia</taxon>
        <taxon>Pteriomorphia</taxon>
        <taxon>Mytilida</taxon>
        <taxon>Mytiloidea</taxon>
        <taxon>Mytilidae</taxon>
        <taxon>Mytilinae</taxon>
        <taxon>Mytilus</taxon>
    </lineage>
</organism>
<name>A0A6J8DVK8_MYTCO</name>
<dbReference type="EMBL" id="CACVKT020007864">
    <property type="protein sequence ID" value="CAC5411471.1"/>
    <property type="molecule type" value="Genomic_DNA"/>
</dbReference>
<evidence type="ECO:0000313" key="1">
    <source>
        <dbReference type="EMBL" id="CAC5411471.1"/>
    </source>
</evidence>
<sequence>MKQALESYGGLRGAFTSVVSVDKHMEPKVSIKIPSINQLNNFKFTEAGIVVRKAYKIGHGKMFENSKLSLRQCTDIDNLKIVHPFGNSDSEKVGKVTLKTFQERVDIPDTQIQLKLKNKKMNNNMNLMRIPSIYVKPAGTDVVKQMWVDKCNNIGSEYKSVTDQSVISAFEDDSVVEGWALKKT</sequence>
<dbReference type="Proteomes" id="UP000507470">
    <property type="component" value="Unassembled WGS sequence"/>
</dbReference>
<protein>
    <submittedName>
        <fullName evidence="1">Uncharacterized protein</fullName>
    </submittedName>
</protein>
<evidence type="ECO:0000313" key="2">
    <source>
        <dbReference type="Proteomes" id="UP000507470"/>
    </source>
</evidence>
<dbReference type="AlphaFoldDB" id="A0A6J8DVK8"/>
<accession>A0A6J8DVK8</accession>
<proteinExistence type="predicted"/>
<reference evidence="1 2" key="1">
    <citation type="submission" date="2020-06" db="EMBL/GenBank/DDBJ databases">
        <authorList>
            <person name="Li R."/>
            <person name="Bekaert M."/>
        </authorList>
    </citation>
    <scope>NUCLEOTIDE SEQUENCE [LARGE SCALE GENOMIC DNA]</scope>
    <source>
        <strain evidence="2">wild</strain>
    </source>
</reference>